<sequence length="101" mass="11194">MELRRYSTYRAESGRRFYDPTAVLVQFKNFVKSQPFRRRSTTQATLCATVTTSPPGALEGQPDKPLQLQGRGSITDQVAGSGDSARPRHHSATRNKLGQTV</sequence>
<evidence type="ECO:0000256" key="1">
    <source>
        <dbReference type="SAM" id="MobiDB-lite"/>
    </source>
</evidence>
<reference evidence="2 3" key="1">
    <citation type="submission" date="2016-06" db="EMBL/GenBank/DDBJ databases">
        <authorList>
            <person name="Kjaerup R.B."/>
            <person name="Dalgaard T.S."/>
            <person name="Juul-Madsen H.R."/>
        </authorList>
    </citation>
    <scope>NUCLEOTIDE SEQUENCE [LARGE SCALE GENOMIC DNA]</scope>
</reference>
<dbReference type="AlphaFoldDB" id="A0A1X7S656"/>
<organism evidence="2 3">
    <name type="scientific">Zymoseptoria tritici (strain ST99CH_3D7)</name>
    <dbReference type="NCBI Taxonomy" id="1276538"/>
    <lineage>
        <taxon>Eukaryota</taxon>
        <taxon>Fungi</taxon>
        <taxon>Dikarya</taxon>
        <taxon>Ascomycota</taxon>
        <taxon>Pezizomycotina</taxon>
        <taxon>Dothideomycetes</taxon>
        <taxon>Dothideomycetidae</taxon>
        <taxon>Mycosphaerellales</taxon>
        <taxon>Mycosphaerellaceae</taxon>
        <taxon>Zymoseptoria</taxon>
    </lineage>
</organism>
<evidence type="ECO:0000313" key="3">
    <source>
        <dbReference type="Proteomes" id="UP000215127"/>
    </source>
</evidence>
<accession>A0A1X7S656</accession>
<name>A0A1X7S656_ZYMT9</name>
<dbReference type="Proteomes" id="UP000215127">
    <property type="component" value="Chromosome 11"/>
</dbReference>
<feature type="region of interest" description="Disordered" evidence="1">
    <location>
        <begin position="52"/>
        <end position="101"/>
    </location>
</feature>
<proteinExistence type="predicted"/>
<keyword evidence="3" id="KW-1185">Reference proteome</keyword>
<protein>
    <submittedName>
        <fullName evidence="2">Uncharacterized protein</fullName>
    </submittedName>
</protein>
<gene>
    <name evidence="2" type="ORF">ZT3D7_G10329</name>
</gene>
<dbReference type="EMBL" id="LT853702">
    <property type="protein sequence ID" value="SMQ55174.1"/>
    <property type="molecule type" value="Genomic_DNA"/>
</dbReference>
<evidence type="ECO:0000313" key="2">
    <source>
        <dbReference type="EMBL" id="SMQ55174.1"/>
    </source>
</evidence>